<proteinExistence type="predicted"/>
<name>A0A4P9YBH5_ROZAC</name>
<organism evidence="2 3">
    <name type="scientific">Rozella allomycis (strain CSF55)</name>
    <dbReference type="NCBI Taxonomy" id="988480"/>
    <lineage>
        <taxon>Eukaryota</taxon>
        <taxon>Fungi</taxon>
        <taxon>Fungi incertae sedis</taxon>
        <taxon>Cryptomycota</taxon>
        <taxon>Cryptomycota incertae sedis</taxon>
        <taxon>Rozella</taxon>
    </lineage>
</organism>
<keyword evidence="1" id="KW-1133">Transmembrane helix</keyword>
<evidence type="ECO:0000256" key="1">
    <source>
        <dbReference type="SAM" id="Phobius"/>
    </source>
</evidence>
<keyword evidence="1" id="KW-0812">Transmembrane</keyword>
<keyword evidence="1" id="KW-0472">Membrane</keyword>
<sequence>MKIRVDLDKHRKIWTKIFDTALYSFLAAGIFGGVFLGSYWFGSKANITENDKTLDKNVLAENISPMKIMLSGDHALLEGNVFEPSKPQISPFVELNGISLSKPDVSYSYLDKVNEEIAESSHAHVSKLIVEEDHVTPFISVSSPKPTVNRITDLSTENVENVSQSKLDNSPKPIFVGTNTVRNGQRREFTSNANVFKNYYKKLECQIADALNDKSTKTTTPTKDSLNPIALESVRTKDSLNPIALQPAPTKDSLNPIALQPATKDSLDPISQMKMNRGYSYLNPIRFVIAVLVGIVLKVNESFIKAMLGKKDHRDVDLPDLVDEPLTSRN</sequence>
<evidence type="ECO:0000313" key="2">
    <source>
        <dbReference type="EMBL" id="RKP16508.1"/>
    </source>
</evidence>
<reference evidence="3" key="1">
    <citation type="journal article" date="2018" name="Nat. Microbiol.">
        <title>Leveraging single-cell genomics to expand the fungal tree of life.</title>
        <authorList>
            <person name="Ahrendt S.R."/>
            <person name="Quandt C.A."/>
            <person name="Ciobanu D."/>
            <person name="Clum A."/>
            <person name="Salamov A."/>
            <person name="Andreopoulos B."/>
            <person name="Cheng J.F."/>
            <person name="Woyke T."/>
            <person name="Pelin A."/>
            <person name="Henrissat B."/>
            <person name="Reynolds N.K."/>
            <person name="Benny G.L."/>
            <person name="Smith M.E."/>
            <person name="James T.Y."/>
            <person name="Grigoriev I.V."/>
        </authorList>
    </citation>
    <scope>NUCLEOTIDE SEQUENCE [LARGE SCALE GENOMIC DNA]</scope>
    <source>
        <strain evidence="3">CSF55</strain>
    </source>
</reference>
<accession>A0A4P9YBH5</accession>
<feature type="non-terminal residue" evidence="2">
    <location>
        <position position="330"/>
    </location>
</feature>
<dbReference type="EMBL" id="ML006475">
    <property type="protein sequence ID" value="RKP16508.1"/>
    <property type="molecule type" value="Genomic_DNA"/>
</dbReference>
<evidence type="ECO:0000313" key="3">
    <source>
        <dbReference type="Proteomes" id="UP000281549"/>
    </source>
</evidence>
<dbReference type="AlphaFoldDB" id="A0A4P9YBH5"/>
<dbReference type="Proteomes" id="UP000281549">
    <property type="component" value="Unassembled WGS sequence"/>
</dbReference>
<feature type="transmembrane region" description="Helical" evidence="1">
    <location>
        <begin position="21"/>
        <end position="41"/>
    </location>
</feature>
<gene>
    <name evidence="2" type="ORF">ROZALSC1DRAFT_25196</name>
</gene>
<protein>
    <submittedName>
        <fullName evidence="2">Uncharacterized protein</fullName>
    </submittedName>
</protein>